<dbReference type="EMBL" id="JAGPNK010000006">
    <property type="protein sequence ID" value="KAH7319648.1"/>
    <property type="molecule type" value="Genomic_DNA"/>
</dbReference>
<protein>
    <submittedName>
        <fullName evidence="2">Uncharacterized protein</fullName>
    </submittedName>
</protein>
<comment type="caution">
    <text evidence="2">The sequence shown here is derived from an EMBL/GenBank/DDBJ whole genome shotgun (WGS) entry which is preliminary data.</text>
</comment>
<proteinExistence type="predicted"/>
<reference evidence="2" key="1">
    <citation type="journal article" date="2021" name="Nat. Commun.">
        <title>Genetic determinants of endophytism in the Arabidopsis root mycobiome.</title>
        <authorList>
            <person name="Mesny F."/>
            <person name="Miyauchi S."/>
            <person name="Thiergart T."/>
            <person name="Pickel B."/>
            <person name="Atanasova L."/>
            <person name="Karlsson M."/>
            <person name="Huettel B."/>
            <person name="Barry K.W."/>
            <person name="Haridas S."/>
            <person name="Chen C."/>
            <person name="Bauer D."/>
            <person name="Andreopoulos W."/>
            <person name="Pangilinan J."/>
            <person name="LaButti K."/>
            <person name="Riley R."/>
            <person name="Lipzen A."/>
            <person name="Clum A."/>
            <person name="Drula E."/>
            <person name="Henrissat B."/>
            <person name="Kohler A."/>
            <person name="Grigoriev I.V."/>
            <person name="Martin F.M."/>
            <person name="Hacquard S."/>
        </authorList>
    </citation>
    <scope>NUCLEOTIDE SEQUENCE</scope>
    <source>
        <strain evidence="2">MPI-CAGE-CH-0235</strain>
    </source>
</reference>
<keyword evidence="3" id="KW-1185">Reference proteome</keyword>
<name>A0A8K0SW38_9HYPO</name>
<keyword evidence="1" id="KW-0472">Membrane</keyword>
<gene>
    <name evidence="2" type="ORF">B0I35DRAFT_216179</name>
</gene>
<evidence type="ECO:0000256" key="1">
    <source>
        <dbReference type="SAM" id="Phobius"/>
    </source>
</evidence>
<keyword evidence="1" id="KW-0812">Transmembrane</keyword>
<evidence type="ECO:0000313" key="2">
    <source>
        <dbReference type="EMBL" id="KAH7319648.1"/>
    </source>
</evidence>
<accession>A0A8K0SW38</accession>
<dbReference type="Proteomes" id="UP000813444">
    <property type="component" value="Unassembled WGS sequence"/>
</dbReference>
<keyword evidence="1" id="KW-1133">Transmembrane helix</keyword>
<dbReference type="AlphaFoldDB" id="A0A8K0SW38"/>
<evidence type="ECO:0000313" key="3">
    <source>
        <dbReference type="Proteomes" id="UP000813444"/>
    </source>
</evidence>
<sequence>MGFLYLVAFAGIPFFFPSCSIFVFLFLGCLGVAALISALIALAELLTIPASACLVAPRGSRRSFTGRCRPWSFRPSISANITTTNNPRTRIVS</sequence>
<organism evidence="2 3">
    <name type="scientific">Stachybotrys elegans</name>
    <dbReference type="NCBI Taxonomy" id="80388"/>
    <lineage>
        <taxon>Eukaryota</taxon>
        <taxon>Fungi</taxon>
        <taxon>Dikarya</taxon>
        <taxon>Ascomycota</taxon>
        <taxon>Pezizomycotina</taxon>
        <taxon>Sordariomycetes</taxon>
        <taxon>Hypocreomycetidae</taxon>
        <taxon>Hypocreales</taxon>
        <taxon>Stachybotryaceae</taxon>
        <taxon>Stachybotrys</taxon>
    </lineage>
</organism>
<feature type="transmembrane region" description="Helical" evidence="1">
    <location>
        <begin position="33"/>
        <end position="57"/>
    </location>
</feature>
<feature type="transmembrane region" description="Helical" evidence="1">
    <location>
        <begin position="7"/>
        <end position="27"/>
    </location>
</feature>